<evidence type="ECO:0000256" key="2">
    <source>
        <dbReference type="ARBA" id="ARBA00005830"/>
    </source>
</evidence>
<dbReference type="AlphaFoldDB" id="B6QFL7"/>
<dbReference type="InterPro" id="IPR008775">
    <property type="entry name" value="Phytyl_CoA_dOase-like"/>
</dbReference>
<keyword evidence="5" id="KW-1185">Reference proteome</keyword>
<dbReference type="Pfam" id="PF05721">
    <property type="entry name" value="PhyH"/>
    <property type="match status" value="1"/>
</dbReference>
<evidence type="ECO:0000313" key="5">
    <source>
        <dbReference type="Proteomes" id="UP000001294"/>
    </source>
</evidence>
<dbReference type="PANTHER" id="PTHR20883:SF48">
    <property type="entry name" value="ECTOINE DIOXYGENASE"/>
    <property type="match status" value="1"/>
</dbReference>
<dbReference type="EMBL" id="DS995901">
    <property type="protein sequence ID" value="EEA24252.1"/>
    <property type="molecule type" value="Genomic_DNA"/>
</dbReference>
<dbReference type="Gene3D" id="2.60.120.620">
    <property type="entry name" value="q2cbj1_9rhob like domain"/>
    <property type="match status" value="1"/>
</dbReference>
<evidence type="ECO:0000256" key="3">
    <source>
        <dbReference type="ARBA" id="ARBA00023004"/>
    </source>
</evidence>
<accession>B6QFL7</accession>
<organism evidence="4 5">
    <name type="scientific">Talaromyces marneffei (strain ATCC 18224 / CBS 334.59 / QM 7333)</name>
    <name type="common">Penicillium marneffei</name>
    <dbReference type="NCBI Taxonomy" id="441960"/>
    <lineage>
        <taxon>Eukaryota</taxon>
        <taxon>Fungi</taxon>
        <taxon>Dikarya</taxon>
        <taxon>Ascomycota</taxon>
        <taxon>Pezizomycotina</taxon>
        <taxon>Eurotiomycetes</taxon>
        <taxon>Eurotiomycetidae</taxon>
        <taxon>Eurotiales</taxon>
        <taxon>Trichocomaceae</taxon>
        <taxon>Talaromyces</taxon>
        <taxon>Talaromyces sect. Talaromyces</taxon>
    </lineage>
</organism>
<dbReference type="GO" id="GO:0016491">
    <property type="term" value="F:oxidoreductase activity"/>
    <property type="evidence" value="ECO:0007669"/>
    <property type="project" value="UniProtKB-ARBA"/>
</dbReference>
<evidence type="ECO:0000256" key="1">
    <source>
        <dbReference type="ARBA" id="ARBA00001962"/>
    </source>
</evidence>
<keyword evidence="3" id="KW-0408">Iron</keyword>
<dbReference type="Proteomes" id="UP000001294">
    <property type="component" value="Unassembled WGS sequence"/>
</dbReference>
<protein>
    <recommendedName>
        <fullName evidence="6">Phytanoyl-CoA dioxygenase family protein</fullName>
    </recommendedName>
</protein>
<dbReference type="STRING" id="441960.B6QFL7"/>
<gene>
    <name evidence="4" type="ORF">PMAA_082580</name>
</gene>
<evidence type="ECO:0000313" key="4">
    <source>
        <dbReference type="EMBL" id="EEA24252.1"/>
    </source>
</evidence>
<reference evidence="5" key="1">
    <citation type="journal article" date="2015" name="Genome Announc.">
        <title>Genome sequence of the AIDS-associated pathogen Penicillium marneffei (ATCC18224) and its near taxonomic relative Talaromyces stipitatus (ATCC10500).</title>
        <authorList>
            <person name="Nierman W.C."/>
            <person name="Fedorova-Abrams N.D."/>
            <person name="Andrianopoulos A."/>
        </authorList>
    </citation>
    <scope>NUCLEOTIDE SEQUENCE [LARGE SCALE GENOMIC DNA]</scope>
    <source>
        <strain evidence="5">ATCC 18224 / CBS 334.59 / QM 7333</strain>
    </source>
</reference>
<dbReference type="GO" id="GO:0046872">
    <property type="term" value="F:metal ion binding"/>
    <property type="evidence" value="ECO:0007669"/>
    <property type="project" value="UniProtKB-ARBA"/>
</dbReference>
<comment type="cofactor">
    <cofactor evidence="1">
        <name>Fe cation</name>
        <dbReference type="ChEBI" id="CHEBI:24875"/>
    </cofactor>
</comment>
<dbReference type="PANTHER" id="PTHR20883">
    <property type="entry name" value="PHYTANOYL-COA DIOXYGENASE DOMAIN CONTAINING 1"/>
    <property type="match status" value="1"/>
</dbReference>
<dbReference type="VEuPathDB" id="FungiDB:PMAA_082580"/>
<evidence type="ECO:0008006" key="6">
    <source>
        <dbReference type="Google" id="ProtNLM"/>
    </source>
</evidence>
<name>B6QFL7_TALMQ</name>
<dbReference type="SUPFAM" id="SSF51197">
    <property type="entry name" value="Clavaminate synthase-like"/>
    <property type="match status" value="1"/>
</dbReference>
<proteinExistence type="inferred from homology"/>
<dbReference type="PhylomeDB" id="B6QFL7"/>
<dbReference type="HOGENOM" id="CLU_048953_10_0_1"/>
<dbReference type="OrthoDB" id="445007at2759"/>
<sequence>MYSLTPLQVESYHRDGFLLLRVGEHQLVDPVELAKWTEEVKSWPRVKGKWMPYDEINIKGERQLMRTKNFVDYHDDFKKLVCGEVLAGILKALAGEDMLLFKDKINYKQPRGNGFQAHLDAPAYDHIGRIEHVTANFAIDPATIENGCLEIVPGSHKMNVPCIDGGRIDPSWEIDQEWLTVPLEVGDVLIFGSHLAHRSENNDSNKTRASLYATFHGKSDGLDLRQKYYVHRRANFPPDHEREPGKDYSQGFKTYGFAAPFSKIEDAAPVTA</sequence>
<comment type="similarity">
    <text evidence="2">Belongs to the PhyH family.</text>
</comment>